<dbReference type="Proteomes" id="UP001240447">
    <property type="component" value="Unassembled WGS sequence"/>
</dbReference>
<keyword evidence="3" id="KW-1185">Reference proteome</keyword>
<evidence type="ECO:0000313" key="2">
    <source>
        <dbReference type="EMBL" id="MDP9823266.1"/>
    </source>
</evidence>
<gene>
    <name evidence="2" type="ORF">J2S59_003075</name>
</gene>
<accession>A0ABT9NS66</accession>
<sequence length="78" mass="8745">MWSDSYGMGWLMWLVMILGLAGVWTLVALVVRHSFSGRRPDAFPPRPSALAELDTRLARGDINTEDYATARRLISDGH</sequence>
<reference evidence="2 3" key="1">
    <citation type="submission" date="2023-07" db="EMBL/GenBank/DDBJ databases">
        <title>Sequencing the genomes of 1000 actinobacteria strains.</title>
        <authorList>
            <person name="Klenk H.-P."/>
        </authorList>
    </citation>
    <scope>NUCLEOTIDE SEQUENCE [LARGE SCALE GENOMIC DNA]</scope>
    <source>
        <strain evidence="2 3">GD13</strain>
    </source>
</reference>
<keyword evidence="1" id="KW-0812">Transmembrane</keyword>
<organism evidence="2 3">
    <name type="scientific">Nocardioides massiliensis</name>
    <dbReference type="NCBI Taxonomy" id="1325935"/>
    <lineage>
        <taxon>Bacteria</taxon>
        <taxon>Bacillati</taxon>
        <taxon>Actinomycetota</taxon>
        <taxon>Actinomycetes</taxon>
        <taxon>Propionibacteriales</taxon>
        <taxon>Nocardioidaceae</taxon>
        <taxon>Nocardioides</taxon>
    </lineage>
</organism>
<dbReference type="EMBL" id="JAUSQM010000001">
    <property type="protein sequence ID" value="MDP9823266.1"/>
    <property type="molecule type" value="Genomic_DNA"/>
</dbReference>
<name>A0ABT9NS66_9ACTN</name>
<evidence type="ECO:0000256" key="1">
    <source>
        <dbReference type="SAM" id="Phobius"/>
    </source>
</evidence>
<keyword evidence="1" id="KW-0472">Membrane</keyword>
<feature type="transmembrane region" description="Helical" evidence="1">
    <location>
        <begin position="12"/>
        <end position="31"/>
    </location>
</feature>
<dbReference type="RefSeq" id="WP_068124255.1">
    <property type="nucleotide sequence ID" value="NZ_CCXJ01000700.1"/>
</dbReference>
<proteinExistence type="predicted"/>
<comment type="caution">
    <text evidence="2">The sequence shown here is derived from an EMBL/GenBank/DDBJ whole genome shotgun (WGS) entry which is preliminary data.</text>
</comment>
<keyword evidence="1" id="KW-1133">Transmembrane helix</keyword>
<evidence type="ECO:0000313" key="3">
    <source>
        <dbReference type="Proteomes" id="UP001240447"/>
    </source>
</evidence>
<protein>
    <submittedName>
        <fullName evidence="2">Membrane protein</fullName>
    </submittedName>
</protein>